<dbReference type="AlphaFoldDB" id="A0AAN9KVQ5"/>
<dbReference type="InterPro" id="IPR036047">
    <property type="entry name" value="F-box-like_dom_sf"/>
</dbReference>
<protein>
    <recommendedName>
        <fullName evidence="5">F-box domain-containing protein</fullName>
    </recommendedName>
</protein>
<dbReference type="EMBL" id="JAYMYQ010000006">
    <property type="protein sequence ID" value="KAK7324462.1"/>
    <property type="molecule type" value="Genomic_DNA"/>
</dbReference>
<evidence type="ECO:0000313" key="3">
    <source>
        <dbReference type="EMBL" id="KAK7324462.1"/>
    </source>
</evidence>
<gene>
    <name evidence="3" type="ORF">VNO77_28022</name>
</gene>
<dbReference type="InterPro" id="IPR001810">
    <property type="entry name" value="F-box_dom"/>
</dbReference>
<evidence type="ECO:0000259" key="1">
    <source>
        <dbReference type="Pfam" id="PF00646"/>
    </source>
</evidence>
<feature type="domain" description="FBD" evidence="2">
    <location>
        <begin position="411"/>
        <end position="450"/>
    </location>
</feature>
<dbReference type="Proteomes" id="UP001367508">
    <property type="component" value="Unassembled WGS sequence"/>
</dbReference>
<comment type="caution">
    <text evidence="3">The sequence shown here is derived from an EMBL/GenBank/DDBJ whole genome shotgun (WGS) entry which is preliminary data.</text>
</comment>
<accession>A0AAN9KVQ5</accession>
<dbReference type="PANTHER" id="PTHR34145">
    <property type="entry name" value="OS02G0105600 PROTEIN"/>
    <property type="match status" value="1"/>
</dbReference>
<proteinExistence type="predicted"/>
<dbReference type="InterPro" id="IPR006566">
    <property type="entry name" value="FBD"/>
</dbReference>
<organism evidence="3 4">
    <name type="scientific">Canavalia gladiata</name>
    <name type="common">Sword bean</name>
    <name type="synonym">Dolichos gladiatus</name>
    <dbReference type="NCBI Taxonomy" id="3824"/>
    <lineage>
        <taxon>Eukaryota</taxon>
        <taxon>Viridiplantae</taxon>
        <taxon>Streptophyta</taxon>
        <taxon>Embryophyta</taxon>
        <taxon>Tracheophyta</taxon>
        <taxon>Spermatophyta</taxon>
        <taxon>Magnoliopsida</taxon>
        <taxon>eudicotyledons</taxon>
        <taxon>Gunneridae</taxon>
        <taxon>Pentapetalae</taxon>
        <taxon>rosids</taxon>
        <taxon>fabids</taxon>
        <taxon>Fabales</taxon>
        <taxon>Fabaceae</taxon>
        <taxon>Papilionoideae</taxon>
        <taxon>50 kb inversion clade</taxon>
        <taxon>NPAAA clade</taxon>
        <taxon>indigoferoid/millettioid clade</taxon>
        <taxon>Phaseoleae</taxon>
        <taxon>Canavalia</taxon>
    </lineage>
</organism>
<keyword evidence="4" id="KW-1185">Reference proteome</keyword>
<name>A0AAN9KVQ5_CANGL</name>
<dbReference type="Pfam" id="PF00646">
    <property type="entry name" value="F-box"/>
    <property type="match status" value="1"/>
</dbReference>
<dbReference type="PANTHER" id="PTHR34145:SF28">
    <property type="entry name" value="F-BOX DOMAIN-CONTAINING PROTEIN"/>
    <property type="match status" value="1"/>
</dbReference>
<sequence length="496" mass="57159">MARGRRASKRQKMKQVMKDDENRDFISNLPNDVLIIILSKLRIDEAVRCGVLSKRWLNIWKRISYLEFDARHMVKPLTQLLQSREPRTVPDLNILAPSIFNVVYASNARIIILILSHLGIISTCRIRHFKKNLGLGDVETWVLCLNSKKGVKDLSLECAPDCGETEEKLVSWEETYIPYFPIGIFNTLGSLELTNYTMRWWQPFQGCSQLKKLKLKRICLDAETLNGILKNCEGLENFSLLESTGFNRLVIQKSKLKVLQLQALCVEETEICCMALEVLLLDSIICDAVKMAIFAPFLREFNCYCCSIYGRMLSVKRGKSILQAHLIFSNCFGFFGRPPICKFFQNLSTLSIDLDLTSMLKAMILSIVFKSTPNLQAIEIALPVFKPKNSVRVPTLHLISMFWERQQEWCYCIHHKLKFVYLRGFRAKVQEMDFVKYLIARATVLERITIICSDSMEAAENLLSLPRTSTNLSIDLRLNTKNSMDEFAEHQDRKLK</sequence>
<evidence type="ECO:0000259" key="2">
    <source>
        <dbReference type="Pfam" id="PF08387"/>
    </source>
</evidence>
<dbReference type="Gene3D" id="1.20.1280.50">
    <property type="match status" value="1"/>
</dbReference>
<reference evidence="3 4" key="1">
    <citation type="submission" date="2024-01" db="EMBL/GenBank/DDBJ databases">
        <title>The genomes of 5 underutilized Papilionoideae crops provide insights into root nodulation and disease resistanc.</title>
        <authorList>
            <person name="Jiang F."/>
        </authorList>
    </citation>
    <scope>NUCLEOTIDE SEQUENCE [LARGE SCALE GENOMIC DNA]</scope>
    <source>
        <strain evidence="3">LVBAO_FW01</strain>
        <tissue evidence="3">Leaves</tissue>
    </source>
</reference>
<dbReference type="SUPFAM" id="SSF81383">
    <property type="entry name" value="F-box domain"/>
    <property type="match status" value="1"/>
</dbReference>
<evidence type="ECO:0008006" key="5">
    <source>
        <dbReference type="Google" id="ProtNLM"/>
    </source>
</evidence>
<dbReference type="InterPro" id="IPR053772">
    <property type="entry name" value="At1g61320/At1g61330-like"/>
</dbReference>
<feature type="domain" description="F-box" evidence="1">
    <location>
        <begin position="26"/>
        <end position="63"/>
    </location>
</feature>
<dbReference type="Pfam" id="PF08387">
    <property type="entry name" value="FBD"/>
    <property type="match status" value="1"/>
</dbReference>
<evidence type="ECO:0000313" key="4">
    <source>
        <dbReference type="Proteomes" id="UP001367508"/>
    </source>
</evidence>